<keyword evidence="1" id="KW-0472">Membrane</keyword>
<evidence type="ECO:0000313" key="3">
    <source>
        <dbReference type="Proteomes" id="UP000028715"/>
    </source>
</evidence>
<protein>
    <submittedName>
        <fullName evidence="2">Uncharacterized protein</fullName>
    </submittedName>
</protein>
<feature type="transmembrane region" description="Helical" evidence="1">
    <location>
        <begin position="71"/>
        <end position="89"/>
    </location>
</feature>
<dbReference type="Proteomes" id="UP000028715">
    <property type="component" value="Unassembled WGS sequence"/>
</dbReference>
<accession>A0A085ZKF6</accession>
<feature type="transmembrane region" description="Helical" evidence="1">
    <location>
        <begin position="12"/>
        <end position="28"/>
    </location>
</feature>
<organism evidence="2 3">
    <name type="scientific">Flavobacterium reichenbachii</name>
    <dbReference type="NCBI Taxonomy" id="362418"/>
    <lineage>
        <taxon>Bacteria</taxon>
        <taxon>Pseudomonadati</taxon>
        <taxon>Bacteroidota</taxon>
        <taxon>Flavobacteriia</taxon>
        <taxon>Flavobacteriales</taxon>
        <taxon>Flavobacteriaceae</taxon>
        <taxon>Flavobacterium</taxon>
    </lineage>
</organism>
<feature type="transmembrane region" description="Helical" evidence="1">
    <location>
        <begin position="40"/>
        <end position="59"/>
    </location>
</feature>
<dbReference type="AlphaFoldDB" id="A0A085ZKF6"/>
<evidence type="ECO:0000313" key="2">
    <source>
        <dbReference type="EMBL" id="KFF04920.1"/>
    </source>
</evidence>
<keyword evidence="1" id="KW-0812">Transmembrane</keyword>
<dbReference type="RefSeq" id="WP_035681815.1">
    <property type="nucleotide sequence ID" value="NZ_JPRL01000001.1"/>
</dbReference>
<reference evidence="2 3" key="1">
    <citation type="submission" date="2014-07" db="EMBL/GenBank/DDBJ databases">
        <title>Genome of Flavobacterium reichenbachii LMG 25512.</title>
        <authorList>
            <person name="Stropko S.J."/>
            <person name="Pipes S.E."/>
            <person name="Newman J.D."/>
        </authorList>
    </citation>
    <scope>NUCLEOTIDE SEQUENCE [LARGE SCALE GENOMIC DNA]</scope>
    <source>
        <strain evidence="2 3">LMG 25512</strain>
    </source>
</reference>
<dbReference type="EMBL" id="JPRL01000001">
    <property type="protein sequence ID" value="KFF04920.1"/>
    <property type="molecule type" value="Genomic_DNA"/>
</dbReference>
<name>A0A085ZKF6_9FLAO</name>
<gene>
    <name evidence="2" type="ORF">IW19_04990</name>
</gene>
<comment type="caution">
    <text evidence="2">The sequence shown here is derived from an EMBL/GenBank/DDBJ whole genome shotgun (WGS) entry which is preliminary data.</text>
</comment>
<keyword evidence="3" id="KW-1185">Reference proteome</keyword>
<sequence length="91" mass="10541">MFTSIRPEIKTIIFFIAYFITAIISEKVSPSGVCTPGAGFLLFMLSIPISIIYSLILYFKYNRSENKQYLNCIYIISGFWIILFLIFSFNN</sequence>
<dbReference type="OrthoDB" id="9893294at2"/>
<evidence type="ECO:0000256" key="1">
    <source>
        <dbReference type="SAM" id="Phobius"/>
    </source>
</evidence>
<proteinExistence type="predicted"/>
<keyword evidence="1" id="KW-1133">Transmembrane helix</keyword>